<dbReference type="PANTHER" id="PTHR43210:SF2">
    <property type="entry name" value="ATP-DEPENDENT DETHIOBIOTIN SYNTHETASE BIOD 2"/>
    <property type="match status" value="1"/>
</dbReference>
<organism evidence="10 11">
    <name type="scientific">Geobacter soli</name>
    <dbReference type="NCBI Taxonomy" id="1510391"/>
    <lineage>
        <taxon>Bacteria</taxon>
        <taxon>Pseudomonadati</taxon>
        <taxon>Thermodesulfobacteriota</taxon>
        <taxon>Desulfuromonadia</taxon>
        <taxon>Geobacterales</taxon>
        <taxon>Geobacteraceae</taxon>
        <taxon>Geobacter</taxon>
    </lineage>
</organism>
<feature type="binding site" evidence="9">
    <location>
        <position position="56"/>
    </location>
    <ligand>
        <name>ATP</name>
        <dbReference type="ChEBI" id="CHEBI:30616"/>
    </ligand>
</feature>
<name>A0A0C1U3T5_9BACT</name>
<evidence type="ECO:0000313" key="11">
    <source>
        <dbReference type="Proteomes" id="UP000031433"/>
    </source>
</evidence>
<dbReference type="NCBIfam" id="TIGR00347">
    <property type="entry name" value="bioD"/>
    <property type="match status" value="1"/>
</dbReference>
<comment type="subunit">
    <text evidence="9">Homodimer.</text>
</comment>
<evidence type="ECO:0000256" key="8">
    <source>
        <dbReference type="ARBA" id="ARBA00047386"/>
    </source>
</evidence>
<keyword evidence="4 9" id="KW-0547">Nucleotide-binding</keyword>
<feature type="active site" evidence="9">
    <location>
        <position position="39"/>
    </location>
</feature>
<gene>
    <name evidence="9" type="primary">bioD</name>
    <name evidence="10" type="ORF">SE37_07230</name>
</gene>
<evidence type="ECO:0000256" key="3">
    <source>
        <dbReference type="ARBA" id="ARBA00022723"/>
    </source>
</evidence>
<dbReference type="PANTHER" id="PTHR43210">
    <property type="entry name" value="DETHIOBIOTIN SYNTHETASE"/>
    <property type="match status" value="1"/>
</dbReference>
<dbReference type="SUPFAM" id="SSF52540">
    <property type="entry name" value="P-loop containing nucleoside triphosphate hydrolases"/>
    <property type="match status" value="1"/>
</dbReference>
<evidence type="ECO:0000256" key="1">
    <source>
        <dbReference type="ARBA" id="ARBA00022490"/>
    </source>
</evidence>
<dbReference type="GO" id="GO:0000287">
    <property type="term" value="F:magnesium ion binding"/>
    <property type="evidence" value="ECO:0007669"/>
    <property type="project" value="UniProtKB-UniRule"/>
</dbReference>
<comment type="catalytic activity">
    <reaction evidence="8">
        <text>(7R,8S)-8-amino-7-(carboxyamino)nonanoate + ATP = (4R,5S)-dethiobiotin + ADP + phosphate + H(+)</text>
        <dbReference type="Rhea" id="RHEA:63684"/>
        <dbReference type="ChEBI" id="CHEBI:15378"/>
        <dbReference type="ChEBI" id="CHEBI:30616"/>
        <dbReference type="ChEBI" id="CHEBI:43474"/>
        <dbReference type="ChEBI" id="CHEBI:149470"/>
        <dbReference type="ChEBI" id="CHEBI:149473"/>
        <dbReference type="ChEBI" id="CHEBI:456216"/>
    </reaction>
</comment>
<dbReference type="GO" id="GO:0009102">
    <property type="term" value="P:biotin biosynthetic process"/>
    <property type="evidence" value="ECO:0007669"/>
    <property type="project" value="UniProtKB-UniRule"/>
</dbReference>
<evidence type="ECO:0000256" key="7">
    <source>
        <dbReference type="ARBA" id="ARBA00022842"/>
    </source>
</evidence>
<keyword evidence="2 9" id="KW-0436">Ligase</keyword>
<proteinExistence type="inferred from homology"/>
<keyword evidence="7 9" id="KW-0460">Magnesium</keyword>
<comment type="caution">
    <text evidence="10">The sequence shown here is derived from an EMBL/GenBank/DDBJ whole genome shotgun (WGS) entry which is preliminary data.</text>
</comment>
<keyword evidence="6 9" id="KW-0067">ATP-binding</keyword>
<comment type="caution">
    <text evidence="9">Lacks conserved residue(s) required for the propagation of feature annotation.</text>
</comment>
<keyword evidence="11" id="KW-1185">Reference proteome</keyword>
<comment type="pathway">
    <text evidence="9">Cofactor biosynthesis; biotin biosynthesis; biotin from 7,8-diaminononanoate: step 1/2.</text>
</comment>
<dbReference type="EMBL" id="JXBL01000001">
    <property type="protein sequence ID" value="KIE42435.1"/>
    <property type="molecule type" value="Genomic_DNA"/>
</dbReference>
<feature type="binding site" evidence="9">
    <location>
        <begin position="116"/>
        <end position="119"/>
    </location>
    <ligand>
        <name>ATP</name>
        <dbReference type="ChEBI" id="CHEBI:30616"/>
    </ligand>
</feature>
<comment type="catalytic activity">
    <reaction evidence="9">
        <text>(7R,8S)-7,8-diammoniononanoate + CO2 + ATP = (4R,5S)-dethiobiotin + ADP + phosphate + 3 H(+)</text>
        <dbReference type="Rhea" id="RHEA:15805"/>
        <dbReference type="ChEBI" id="CHEBI:15378"/>
        <dbReference type="ChEBI" id="CHEBI:16526"/>
        <dbReference type="ChEBI" id="CHEBI:30616"/>
        <dbReference type="ChEBI" id="CHEBI:43474"/>
        <dbReference type="ChEBI" id="CHEBI:149469"/>
        <dbReference type="ChEBI" id="CHEBI:149473"/>
        <dbReference type="ChEBI" id="CHEBI:456216"/>
        <dbReference type="EC" id="6.3.3.3"/>
    </reaction>
</comment>
<keyword evidence="5 9" id="KW-0093">Biotin biosynthesis</keyword>
<dbReference type="PIRSF" id="PIRSF006755">
    <property type="entry name" value="DTB_synth"/>
    <property type="match status" value="1"/>
</dbReference>
<dbReference type="EC" id="6.3.3.3" evidence="9"/>
<dbReference type="RefSeq" id="WP_039644990.1">
    <property type="nucleotide sequence ID" value="NZ_JXBL01000001.1"/>
</dbReference>
<feature type="binding site" evidence="9">
    <location>
        <position position="116"/>
    </location>
    <ligand>
        <name>Mg(2+)</name>
        <dbReference type="ChEBI" id="CHEBI:18420"/>
    </ligand>
</feature>
<dbReference type="InterPro" id="IPR027417">
    <property type="entry name" value="P-loop_NTPase"/>
</dbReference>
<dbReference type="GO" id="GO:0042803">
    <property type="term" value="F:protein homodimerization activity"/>
    <property type="evidence" value="ECO:0007669"/>
    <property type="project" value="UniProtKB-ARBA"/>
</dbReference>
<dbReference type="HAMAP" id="MF_00336">
    <property type="entry name" value="BioD"/>
    <property type="match status" value="1"/>
</dbReference>
<keyword evidence="3 9" id="KW-0479">Metal-binding</keyword>
<dbReference type="Gene3D" id="3.40.50.300">
    <property type="entry name" value="P-loop containing nucleotide triphosphate hydrolases"/>
    <property type="match status" value="1"/>
</dbReference>
<feature type="binding site" evidence="9">
    <location>
        <begin position="176"/>
        <end position="177"/>
    </location>
    <ligand>
        <name>ATP</name>
        <dbReference type="ChEBI" id="CHEBI:30616"/>
    </ligand>
</feature>
<dbReference type="FunFam" id="3.40.50.300:FF:000292">
    <property type="entry name" value="ATP-dependent dethiobiotin synthetase BioD"/>
    <property type="match status" value="1"/>
</dbReference>
<evidence type="ECO:0000313" key="10">
    <source>
        <dbReference type="EMBL" id="KIE42435.1"/>
    </source>
</evidence>
<feature type="binding site" evidence="9">
    <location>
        <begin position="206"/>
        <end position="208"/>
    </location>
    <ligand>
        <name>ATP</name>
        <dbReference type="ChEBI" id="CHEBI:30616"/>
    </ligand>
</feature>
<sequence>MAEKGIFITGTDTGVGKTIVAAAIARLLRGRGVNVGVMKPVTSGCIERDGTLVSEDAELLAWAAGVPLDEACAPYRLRTPIAPSVAASREGVKIDFNLLKDAHDTLRQRHDFVIVEGAGGLMVPLSGGMLVADLVDLLKLPLLVVARPNLGTINHTVLTCYAARQLGLDVRGVIVNSYPESPDMAEEYAPHLIDSLSGAPLLGVFPRIEGAEGRAMVEQLAARLATEPTTKILAREIGCA</sequence>
<dbReference type="GO" id="GO:0005829">
    <property type="term" value="C:cytosol"/>
    <property type="evidence" value="ECO:0007669"/>
    <property type="project" value="TreeGrafter"/>
</dbReference>
<protein>
    <recommendedName>
        <fullName evidence="9">ATP-dependent dethiobiotin synthetase BioD</fullName>
        <ecNumber evidence="9">6.3.3.3</ecNumber>
    </recommendedName>
    <alternativeName>
        <fullName evidence="9">DTB synthetase</fullName>
        <shortName evidence="9">DTBS</shortName>
    </alternativeName>
    <alternativeName>
        <fullName evidence="9">Dethiobiotin synthase</fullName>
    </alternativeName>
</protein>
<dbReference type="CDD" id="cd03109">
    <property type="entry name" value="DTBS"/>
    <property type="match status" value="1"/>
</dbReference>
<feature type="binding site" evidence="9">
    <location>
        <position position="56"/>
    </location>
    <ligand>
        <name>Mg(2+)</name>
        <dbReference type="ChEBI" id="CHEBI:18420"/>
    </ligand>
</feature>
<comment type="subcellular location">
    <subcellularLocation>
        <location evidence="9">Cytoplasm</location>
    </subcellularLocation>
</comment>
<dbReference type="Proteomes" id="UP000031433">
    <property type="component" value="Unassembled WGS sequence"/>
</dbReference>
<dbReference type="UniPathway" id="UPA00078">
    <property type="reaction ID" value="UER00161"/>
</dbReference>
<feature type="binding site" evidence="9">
    <location>
        <position position="18"/>
    </location>
    <ligand>
        <name>Mg(2+)</name>
        <dbReference type="ChEBI" id="CHEBI:18420"/>
    </ligand>
</feature>
<dbReference type="GO" id="GO:0005524">
    <property type="term" value="F:ATP binding"/>
    <property type="evidence" value="ECO:0007669"/>
    <property type="project" value="UniProtKB-UniRule"/>
</dbReference>
<dbReference type="AlphaFoldDB" id="A0A0C1U3T5"/>
<comment type="function">
    <text evidence="9">Catalyzes a mechanistically unusual reaction, the ATP-dependent insertion of CO2 between the N7 and N8 nitrogen atoms of 7,8-diaminopelargonic acid (DAPA, also called 7,8-diammoniononanoate) to form a ureido ring.</text>
</comment>
<evidence type="ECO:0000256" key="4">
    <source>
        <dbReference type="ARBA" id="ARBA00022741"/>
    </source>
</evidence>
<evidence type="ECO:0000256" key="5">
    <source>
        <dbReference type="ARBA" id="ARBA00022756"/>
    </source>
</evidence>
<dbReference type="GO" id="GO:0004141">
    <property type="term" value="F:dethiobiotin synthase activity"/>
    <property type="evidence" value="ECO:0007669"/>
    <property type="project" value="UniProtKB-UniRule"/>
</dbReference>
<feature type="binding site" evidence="9">
    <location>
        <position position="43"/>
    </location>
    <ligand>
        <name>substrate</name>
    </ligand>
</feature>
<evidence type="ECO:0000256" key="2">
    <source>
        <dbReference type="ARBA" id="ARBA00022598"/>
    </source>
</evidence>
<feature type="binding site" evidence="9">
    <location>
        <begin position="14"/>
        <end position="19"/>
    </location>
    <ligand>
        <name>ATP</name>
        <dbReference type="ChEBI" id="CHEBI:30616"/>
    </ligand>
</feature>
<comment type="similarity">
    <text evidence="9">Belongs to the dethiobiotin synthetase family.</text>
</comment>
<reference evidence="10 11" key="1">
    <citation type="submission" date="2015-01" db="EMBL/GenBank/DDBJ databases">
        <title>Genome sequence of the anaerobic bacterium Geobacter soli GSS01, a dissimilatory Fe(III) reducer from soil.</title>
        <authorList>
            <person name="Yang G."/>
            <person name="Zhou S."/>
        </authorList>
    </citation>
    <scope>NUCLEOTIDE SEQUENCE [LARGE SCALE GENOMIC DNA]</scope>
    <source>
        <strain evidence="10 11">GSS01</strain>
    </source>
</reference>
<comment type="cofactor">
    <cofactor evidence="9">
        <name>Mg(2+)</name>
        <dbReference type="ChEBI" id="CHEBI:18420"/>
    </cofactor>
</comment>
<keyword evidence="1 9" id="KW-0963">Cytoplasm</keyword>
<dbReference type="InterPro" id="IPR004472">
    <property type="entry name" value="DTB_synth_BioD"/>
</dbReference>
<accession>A0A0C1U3T5</accession>
<evidence type="ECO:0000256" key="9">
    <source>
        <dbReference type="HAMAP-Rule" id="MF_00336"/>
    </source>
</evidence>
<evidence type="ECO:0000256" key="6">
    <source>
        <dbReference type="ARBA" id="ARBA00022840"/>
    </source>
</evidence>
<dbReference type="Pfam" id="PF13500">
    <property type="entry name" value="AAA_26"/>
    <property type="match status" value="1"/>
</dbReference>